<evidence type="ECO:0000259" key="3">
    <source>
        <dbReference type="PROSITE" id="PS51762"/>
    </source>
</evidence>
<protein>
    <submittedName>
        <fullName evidence="4">Glycoside hydrolase family 16 protein</fullName>
    </submittedName>
</protein>
<feature type="signal peptide" evidence="2">
    <location>
        <begin position="1"/>
        <end position="30"/>
    </location>
</feature>
<accession>A0A6B2LYI3</accession>
<dbReference type="Pfam" id="PF00722">
    <property type="entry name" value="Glyco_hydro_16"/>
    <property type="match status" value="1"/>
</dbReference>
<dbReference type="InterPro" id="IPR000757">
    <property type="entry name" value="Beta-glucanase-like"/>
</dbReference>
<feature type="chain" id="PRO_5025337280" evidence="2">
    <location>
        <begin position="31"/>
        <end position="331"/>
    </location>
</feature>
<evidence type="ECO:0000313" key="4">
    <source>
        <dbReference type="EMBL" id="NDV61212.1"/>
    </source>
</evidence>
<comment type="caution">
    <text evidence="4">The sequence shown here is derived from an EMBL/GenBank/DDBJ whole genome shotgun (WGS) entry which is preliminary data.</text>
</comment>
<evidence type="ECO:0000256" key="1">
    <source>
        <dbReference type="ARBA" id="ARBA00006865"/>
    </source>
</evidence>
<dbReference type="Gene3D" id="2.60.120.200">
    <property type="match status" value="1"/>
</dbReference>
<organism evidence="4 5">
    <name type="scientific">Oceanipulchritudo coccoides</name>
    <dbReference type="NCBI Taxonomy" id="2706888"/>
    <lineage>
        <taxon>Bacteria</taxon>
        <taxon>Pseudomonadati</taxon>
        <taxon>Verrucomicrobiota</taxon>
        <taxon>Opitutia</taxon>
        <taxon>Puniceicoccales</taxon>
        <taxon>Oceanipulchritudinaceae</taxon>
        <taxon>Oceanipulchritudo</taxon>
    </lineage>
</organism>
<keyword evidence="2" id="KW-0732">Signal</keyword>
<keyword evidence="4" id="KW-0378">Hydrolase</keyword>
<dbReference type="CDD" id="cd08023">
    <property type="entry name" value="GH16_laminarinase_like"/>
    <property type="match status" value="1"/>
</dbReference>
<dbReference type="SUPFAM" id="SSF49899">
    <property type="entry name" value="Concanavalin A-like lectins/glucanases"/>
    <property type="match status" value="1"/>
</dbReference>
<proteinExistence type="inferred from homology"/>
<dbReference type="PROSITE" id="PS51762">
    <property type="entry name" value="GH16_2"/>
    <property type="match status" value="1"/>
</dbReference>
<reference evidence="4 5" key="1">
    <citation type="submission" date="2020-02" db="EMBL/GenBank/DDBJ databases">
        <title>Albibacoteraceae fam. nov., the first described family within the subdivision 4 Verrucomicrobia.</title>
        <authorList>
            <person name="Xi F."/>
        </authorList>
    </citation>
    <scope>NUCLEOTIDE SEQUENCE [LARGE SCALE GENOMIC DNA]</scope>
    <source>
        <strain evidence="4 5">CK1056</strain>
    </source>
</reference>
<dbReference type="PANTHER" id="PTHR10963">
    <property type="entry name" value="GLYCOSYL HYDROLASE-RELATED"/>
    <property type="match status" value="1"/>
</dbReference>
<evidence type="ECO:0000256" key="2">
    <source>
        <dbReference type="SAM" id="SignalP"/>
    </source>
</evidence>
<dbReference type="InterPro" id="IPR050546">
    <property type="entry name" value="Glycosyl_Hydrlase_16"/>
</dbReference>
<name>A0A6B2LYI3_9BACT</name>
<keyword evidence="5" id="KW-1185">Reference proteome</keyword>
<sequence length="331" mass="37156">MKQIPSALLSVKKLPALLSLLTLIPLSAFAQYSLVWSDEFDQPDGSAPDPANWGYDIGGGGWGNSELQWYTDRRDNSRIENGELVIEAKEEAFEWRDYTSARLLTKGKQEFLYGRIEARIKVPAGPAGFWPAFWTLGADIDTVGWPQCGEIDIMEYVSREPNEIFGTIHGPLYNAGASIGDIYTFDELVSDNYHTFTVDWQPNLIRWYVDGILYHTATPDTIGSTRGGPKEWVFDKPHFLILNVAIGGTFGGELDPTLEFPLEMQVDYVRVYEFDYGIFNGYPQDGDWINTGAFMGLVNIAAYPWVYVDSLGDYIYAAPSDSNSGWAYLPK</sequence>
<feature type="domain" description="GH16" evidence="3">
    <location>
        <begin position="19"/>
        <end position="277"/>
    </location>
</feature>
<dbReference type="InterPro" id="IPR013320">
    <property type="entry name" value="ConA-like_dom_sf"/>
</dbReference>
<dbReference type="GO" id="GO:0005975">
    <property type="term" value="P:carbohydrate metabolic process"/>
    <property type="evidence" value="ECO:0007669"/>
    <property type="project" value="InterPro"/>
</dbReference>
<dbReference type="RefSeq" id="WP_163961943.1">
    <property type="nucleotide sequence ID" value="NZ_JAAGNX010000001.1"/>
</dbReference>
<comment type="similarity">
    <text evidence="1">Belongs to the glycosyl hydrolase 16 family.</text>
</comment>
<dbReference type="Proteomes" id="UP000478417">
    <property type="component" value="Unassembled WGS sequence"/>
</dbReference>
<dbReference type="GO" id="GO:0004553">
    <property type="term" value="F:hydrolase activity, hydrolyzing O-glycosyl compounds"/>
    <property type="evidence" value="ECO:0007669"/>
    <property type="project" value="InterPro"/>
</dbReference>
<dbReference type="EMBL" id="JAAGNX010000001">
    <property type="protein sequence ID" value="NDV61212.1"/>
    <property type="molecule type" value="Genomic_DNA"/>
</dbReference>
<gene>
    <name evidence="4" type="ORF">G0Q06_01970</name>
</gene>
<dbReference type="PANTHER" id="PTHR10963:SF55">
    <property type="entry name" value="GLYCOSIDE HYDROLASE FAMILY 16 PROTEIN"/>
    <property type="match status" value="1"/>
</dbReference>
<dbReference type="AlphaFoldDB" id="A0A6B2LYI3"/>
<evidence type="ECO:0000313" key="5">
    <source>
        <dbReference type="Proteomes" id="UP000478417"/>
    </source>
</evidence>